<dbReference type="eggNOG" id="ENOG50332QA">
    <property type="taxonomic scope" value="Bacteria"/>
</dbReference>
<dbReference type="Proteomes" id="UP000027142">
    <property type="component" value="Chromosome"/>
</dbReference>
<dbReference type="HOGENOM" id="CLU_171597_1_0_9"/>
<dbReference type="AlphaFoldDB" id="A0A060LTF9"/>
<organism evidence="1 2">
    <name type="scientific">Shouchella lehensis G1</name>
    <dbReference type="NCBI Taxonomy" id="1246626"/>
    <lineage>
        <taxon>Bacteria</taxon>
        <taxon>Bacillati</taxon>
        <taxon>Bacillota</taxon>
        <taxon>Bacilli</taxon>
        <taxon>Bacillales</taxon>
        <taxon>Bacillaceae</taxon>
        <taxon>Shouchella</taxon>
    </lineage>
</organism>
<dbReference type="InterPro" id="IPR020314">
    <property type="entry name" value="Uncharacterised_YpzA"/>
</dbReference>
<name>A0A060LTF9_9BACI</name>
<evidence type="ECO:0000313" key="1">
    <source>
        <dbReference type="EMBL" id="AIC94521.1"/>
    </source>
</evidence>
<dbReference type="OrthoDB" id="2695555at2"/>
<protein>
    <recommendedName>
        <fullName evidence="3">DUF2564 domain-containing protein</fullName>
    </recommendedName>
</protein>
<dbReference type="PATRIC" id="fig|1246626.3.peg.1942"/>
<proteinExistence type="predicted"/>
<dbReference type="KEGG" id="ble:BleG1_1943"/>
<sequence length="87" mass="9706">MSYEDGYKNLEQIELAIKAAQHMVGQATHSMDSEQLQAATAALEQAETQFKQALAYQGNIDEAFFAHSSALLDQATHQLEEAQDDYR</sequence>
<reference evidence="1 2" key="1">
    <citation type="journal article" date="2014" name="Gene">
        <title>A comparative genomic analysis of the alkalitolerant soil bacterium Bacillus lehensis G1.</title>
        <authorList>
            <person name="Noor Y.M."/>
            <person name="Samsulrizal N.H."/>
            <person name="Jema'on N.A."/>
            <person name="Low K.O."/>
            <person name="Ramli A.N."/>
            <person name="Alias N.I."/>
            <person name="Damis S.I."/>
            <person name="Fuzi S.F."/>
            <person name="Isa M.N."/>
            <person name="Murad A.M."/>
            <person name="Raih M.F."/>
            <person name="Bakar F.D."/>
            <person name="Najimudin N."/>
            <person name="Mahadi N.M."/>
            <person name="Illias R.M."/>
        </authorList>
    </citation>
    <scope>NUCLEOTIDE SEQUENCE [LARGE SCALE GENOMIC DNA]</scope>
    <source>
        <strain evidence="1 2">G1</strain>
    </source>
</reference>
<evidence type="ECO:0000313" key="2">
    <source>
        <dbReference type="Proteomes" id="UP000027142"/>
    </source>
</evidence>
<gene>
    <name evidence="1" type="ORF">BleG1_1943</name>
</gene>
<dbReference type="RefSeq" id="WP_038480026.1">
    <property type="nucleotide sequence ID" value="NZ_CP003923.1"/>
</dbReference>
<dbReference type="STRING" id="1246626.BleG1_1943"/>
<keyword evidence="2" id="KW-1185">Reference proteome</keyword>
<dbReference type="EMBL" id="CP003923">
    <property type="protein sequence ID" value="AIC94521.1"/>
    <property type="molecule type" value="Genomic_DNA"/>
</dbReference>
<dbReference type="Pfam" id="PF10819">
    <property type="entry name" value="DUF2564"/>
    <property type="match status" value="1"/>
</dbReference>
<accession>A0A060LTF9</accession>
<evidence type="ECO:0008006" key="3">
    <source>
        <dbReference type="Google" id="ProtNLM"/>
    </source>
</evidence>